<organism evidence="1 2">
    <name type="scientific">Christiangramia lutea</name>
    <dbReference type="NCBI Taxonomy" id="1607951"/>
    <lineage>
        <taxon>Bacteria</taxon>
        <taxon>Pseudomonadati</taxon>
        <taxon>Bacteroidota</taxon>
        <taxon>Flavobacteriia</taxon>
        <taxon>Flavobacteriales</taxon>
        <taxon>Flavobacteriaceae</taxon>
        <taxon>Christiangramia</taxon>
    </lineage>
</organism>
<protein>
    <submittedName>
        <fullName evidence="1">Uncharacterized protein</fullName>
    </submittedName>
</protein>
<name>A0A9X1V3H4_9FLAO</name>
<gene>
    <name evidence="1" type="ORF">ML462_07395</name>
</gene>
<reference evidence="1" key="1">
    <citation type="submission" date="2022-03" db="EMBL/GenBank/DDBJ databases">
        <title>Gramella crocea sp. nov., isolated from activated sludge of a seafood processing plant.</title>
        <authorList>
            <person name="Zhang X."/>
        </authorList>
    </citation>
    <scope>NUCLEOTIDE SEQUENCE</scope>
    <source>
        <strain evidence="1">YJ019</strain>
    </source>
</reference>
<accession>A0A9X1V3H4</accession>
<proteinExistence type="predicted"/>
<evidence type="ECO:0000313" key="1">
    <source>
        <dbReference type="EMBL" id="MCH4822996.1"/>
    </source>
</evidence>
<sequence>MKELNEYSGPTTTKKDREMIPKEIQSKIWVDYYFMAKRFEKDVDIISLNVWVVVKDIEGKYYGKRLRHSGHYATWKEVINNDISNFLLSLQLDFGKVQYIFQNLEIKKEGHIIKYDYRQGGCYLGIDGTDKLHIREDKFHLYDFEKFM</sequence>
<dbReference type="EMBL" id="JAKVTV010000002">
    <property type="protein sequence ID" value="MCH4822996.1"/>
    <property type="molecule type" value="Genomic_DNA"/>
</dbReference>
<comment type="caution">
    <text evidence="1">The sequence shown here is derived from an EMBL/GenBank/DDBJ whole genome shotgun (WGS) entry which is preliminary data.</text>
</comment>
<dbReference type="Proteomes" id="UP001139226">
    <property type="component" value="Unassembled WGS sequence"/>
</dbReference>
<dbReference type="RefSeq" id="WP_240713168.1">
    <property type="nucleotide sequence ID" value="NZ_JAKVTV010000002.1"/>
</dbReference>
<evidence type="ECO:0000313" key="2">
    <source>
        <dbReference type="Proteomes" id="UP001139226"/>
    </source>
</evidence>
<keyword evidence="2" id="KW-1185">Reference proteome</keyword>
<dbReference type="AlphaFoldDB" id="A0A9X1V3H4"/>